<name>A0A3P7ZZH5_HELPZ</name>
<accession>A0A3P7ZZH5</accession>
<dbReference type="SUPFAM" id="SSF53474">
    <property type="entry name" value="alpha/beta-Hydrolases"/>
    <property type="match status" value="1"/>
</dbReference>
<keyword evidence="1" id="KW-0472">Membrane</keyword>
<keyword evidence="1" id="KW-0812">Transmembrane</keyword>
<dbReference type="GO" id="GO:0008474">
    <property type="term" value="F:palmitoyl-(protein) hydrolase activity"/>
    <property type="evidence" value="ECO:0007669"/>
    <property type="project" value="TreeGrafter"/>
</dbReference>
<dbReference type="Gene3D" id="3.40.50.1820">
    <property type="entry name" value="alpha/beta hydrolase"/>
    <property type="match status" value="1"/>
</dbReference>
<reference evidence="3" key="1">
    <citation type="submission" date="2018-11" db="EMBL/GenBank/DDBJ databases">
        <authorList>
            <consortium name="Pathogen Informatics"/>
        </authorList>
    </citation>
    <scope>NUCLEOTIDE SEQUENCE [LARGE SCALE GENOMIC DNA]</scope>
</reference>
<dbReference type="InterPro" id="IPR029058">
    <property type="entry name" value="AB_hydrolase_fold"/>
</dbReference>
<feature type="transmembrane region" description="Helical" evidence="1">
    <location>
        <begin position="82"/>
        <end position="101"/>
    </location>
</feature>
<dbReference type="GO" id="GO:0010008">
    <property type="term" value="C:endosome membrane"/>
    <property type="evidence" value="ECO:0007669"/>
    <property type="project" value="TreeGrafter"/>
</dbReference>
<dbReference type="GO" id="GO:0005886">
    <property type="term" value="C:plasma membrane"/>
    <property type="evidence" value="ECO:0007669"/>
    <property type="project" value="TreeGrafter"/>
</dbReference>
<evidence type="ECO:0000256" key="1">
    <source>
        <dbReference type="SAM" id="Phobius"/>
    </source>
</evidence>
<proteinExistence type="predicted"/>
<sequence length="146" mass="16549">MKTVARVLHVIAGLFYIICPPWPPWVIHKADIADFLRCDLLVFDYAGYGISDGRSTEQTVYDSVERVYKYAVNDLGYEPKDIVLIGFSLGTAAMVHIASITPDGIFCERKMWDDVRRFLREKVNLTAAWVEAVQDSTTELSDMVLI</sequence>
<dbReference type="PANTHER" id="PTHR12277:SF56">
    <property type="entry name" value="AB HYDROLASE-1 DOMAIN-CONTAINING PROTEIN"/>
    <property type="match status" value="1"/>
</dbReference>
<dbReference type="AlphaFoldDB" id="A0A3P7ZZH5"/>
<dbReference type="InterPro" id="IPR000073">
    <property type="entry name" value="AB_hydrolase_1"/>
</dbReference>
<gene>
    <name evidence="3" type="ORF">HPBE_LOCUS16508</name>
</gene>
<feature type="transmembrane region" description="Helical" evidence="1">
    <location>
        <begin position="7"/>
        <end position="27"/>
    </location>
</feature>
<keyword evidence="1" id="KW-1133">Transmembrane helix</keyword>
<dbReference type="PANTHER" id="PTHR12277">
    <property type="entry name" value="ALPHA/BETA HYDROLASE DOMAIN-CONTAINING PROTEIN"/>
    <property type="match status" value="1"/>
</dbReference>
<protein>
    <recommendedName>
        <fullName evidence="2">AB hydrolase-1 domain-containing protein</fullName>
    </recommendedName>
</protein>
<organism evidence="3">
    <name type="scientific">Heligmosomoides polygyrus</name>
    <name type="common">Parasitic roundworm</name>
    <dbReference type="NCBI Taxonomy" id="6339"/>
    <lineage>
        <taxon>Eukaryota</taxon>
        <taxon>Metazoa</taxon>
        <taxon>Ecdysozoa</taxon>
        <taxon>Nematoda</taxon>
        <taxon>Chromadorea</taxon>
        <taxon>Rhabditida</taxon>
        <taxon>Rhabditina</taxon>
        <taxon>Rhabditomorpha</taxon>
        <taxon>Strongyloidea</taxon>
        <taxon>Heligmosomidae</taxon>
        <taxon>Heligmosomoides</taxon>
    </lineage>
</organism>
<dbReference type="Pfam" id="PF00561">
    <property type="entry name" value="Abhydrolase_1"/>
    <property type="match status" value="1"/>
</dbReference>
<dbReference type="EMBL" id="UZAH01029457">
    <property type="protein sequence ID" value="VDP06162.1"/>
    <property type="molecule type" value="Genomic_DNA"/>
</dbReference>
<feature type="domain" description="AB hydrolase-1" evidence="2">
    <location>
        <begin position="31"/>
        <end position="104"/>
    </location>
</feature>
<evidence type="ECO:0000313" key="3">
    <source>
        <dbReference type="EMBL" id="VDP06162.1"/>
    </source>
</evidence>
<dbReference type="OrthoDB" id="5851599at2759"/>
<evidence type="ECO:0000259" key="2">
    <source>
        <dbReference type="Pfam" id="PF00561"/>
    </source>
</evidence>